<dbReference type="Proteomes" id="UP001604277">
    <property type="component" value="Unassembled WGS sequence"/>
</dbReference>
<dbReference type="EMBL" id="JBFOLJ010000003">
    <property type="protein sequence ID" value="KAL2547649.1"/>
    <property type="molecule type" value="Genomic_DNA"/>
</dbReference>
<evidence type="ECO:0000313" key="3">
    <source>
        <dbReference type="Proteomes" id="UP001604277"/>
    </source>
</evidence>
<evidence type="ECO:0000256" key="1">
    <source>
        <dbReference type="SAM" id="MobiDB-lite"/>
    </source>
</evidence>
<accession>A0ABD1WD99</accession>
<reference evidence="3" key="1">
    <citation type="submission" date="2024-07" db="EMBL/GenBank/DDBJ databases">
        <title>Two chromosome-level genome assemblies of Korean endemic species Abeliophyllum distichum and Forsythia ovata (Oleaceae).</title>
        <authorList>
            <person name="Jang H."/>
        </authorList>
    </citation>
    <scope>NUCLEOTIDE SEQUENCE [LARGE SCALE GENOMIC DNA]</scope>
</reference>
<gene>
    <name evidence="2" type="ORF">Fot_09179</name>
</gene>
<feature type="region of interest" description="Disordered" evidence="1">
    <location>
        <begin position="1"/>
        <end position="21"/>
    </location>
</feature>
<comment type="caution">
    <text evidence="2">The sequence shown here is derived from an EMBL/GenBank/DDBJ whole genome shotgun (WGS) entry which is preliminary data.</text>
</comment>
<evidence type="ECO:0000313" key="2">
    <source>
        <dbReference type="EMBL" id="KAL2547649.1"/>
    </source>
</evidence>
<protein>
    <submittedName>
        <fullName evidence="2">Uncharacterized protein</fullName>
    </submittedName>
</protein>
<organism evidence="2 3">
    <name type="scientific">Forsythia ovata</name>
    <dbReference type="NCBI Taxonomy" id="205694"/>
    <lineage>
        <taxon>Eukaryota</taxon>
        <taxon>Viridiplantae</taxon>
        <taxon>Streptophyta</taxon>
        <taxon>Embryophyta</taxon>
        <taxon>Tracheophyta</taxon>
        <taxon>Spermatophyta</taxon>
        <taxon>Magnoliopsida</taxon>
        <taxon>eudicotyledons</taxon>
        <taxon>Gunneridae</taxon>
        <taxon>Pentapetalae</taxon>
        <taxon>asterids</taxon>
        <taxon>lamiids</taxon>
        <taxon>Lamiales</taxon>
        <taxon>Oleaceae</taxon>
        <taxon>Forsythieae</taxon>
        <taxon>Forsythia</taxon>
    </lineage>
</organism>
<dbReference type="AlphaFoldDB" id="A0ABD1WD99"/>
<name>A0ABD1WD99_9LAMI</name>
<keyword evidence="3" id="KW-1185">Reference proteome</keyword>
<sequence>MAAVGLSDTPHSPSRWSRKKRNKDAQLSYRFRADFGRSLNLRKIDERVAIGIMAELITSGIIVNCDTVLQRNVLNEILFCDTEGVFLSAATHRNKTKQRFLSAATHRTSTTCAGDVIVDGEIWRRKLLMAA</sequence>
<proteinExistence type="predicted"/>